<evidence type="ECO:0000256" key="5">
    <source>
        <dbReference type="RuleBase" id="RU003801"/>
    </source>
</evidence>
<feature type="active site" description="Proton acceptor" evidence="4">
    <location>
        <position position="355"/>
    </location>
</feature>
<dbReference type="AlphaFoldDB" id="F8NX08"/>
<dbReference type="PANTHER" id="PTHR22589">
    <property type="entry name" value="CARNITINE O-ACYLTRANSFERASE"/>
    <property type="match status" value="1"/>
</dbReference>
<dbReference type="EMBL" id="GL945434">
    <property type="protein sequence ID" value="EGO24483.1"/>
    <property type="molecule type" value="Genomic_DNA"/>
</dbReference>
<reference evidence="7" key="1">
    <citation type="submission" date="2011-04" db="EMBL/GenBank/DDBJ databases">
        <title>Evolution of plant cell wall degrading machinery underlies the functional diversity of forest fungi.</title>
        <authorList>
            <consortium name="US DOE Joint Genome Institute (JGI-PGF)"/>
            <person name="Eastwood D.C."/>
            <person name="Floudas D."/>
            <person name="Binder M."/>
            <person name="Majcherczyk A."/>
            <person name="Schneider P."/>
            <person name="Aerts A."/>
            <person name="Asiegbu F.O."/>
            <person name="Baker S.E."/>
            <person name="Barry K."/>
            <person name="Bendiksby M."/>
            <person name="Blumentritt M."/>
            <person name="Coutinho P.M."/>
            <person name="Cullen D."/>
            <person name="Cullen D."/>
            <person name="Gathman A."/>
            <person name="Goodell B."/>
            <person name="Henrissat B."/>
            <person name="Ihrmark K."/>
            <person name="Kauserud H."/>
            <person name="Kohler A."/>
            <person name="LaButti K."/>
            <person name="Lapidus A."/>
            <person name="Lavin J.L."/>
            <person name="Lee Y.-H."/>
            <person name="Lindquist E."/>
            <person name="Lilly W."/>
            <person name="Lucas S."/>
            <person name="Morin E."/>
            <person name="Murat C."/>
            <person name="Oguiza J.A."/>
            <person name="Park J."/>
            <person name="Pisabarro A.G."/>
            <person name="Riley R."/>
            <person name="Rosling A."/>
            <person name="Salamov A."/>
            <person name="Schmidt O."/>
            <person name="Schmutz J."/>
            <person name="Skrede I."/>
            <person name="Stenlid J."/>
            <person name="Wiebenga A."/>
            <person name="Xie X."/>
            <person name="Kues U."/>
            <person name="Hibbett D.S."/>
            <person name="Hoffmeister D."/>
            <person name="Hogberg N."/>
            <person name="Martin F."/>
            <person name="Grigoriev I.V."/>
            <person name="Watkinson S.C."/>
        </authorList>
    </citation>
    <scope>NUCLEOTIDE SEQUENCE</scope>
    <source>
        <strain evidence="7">S7.9</strain>
    </source>
</reference>
<evidence type="ECO:0000256" key="4">
    <source>
        <dbReference type="PIRSR" id="PIRSR600542-1"/>
    </source>
</evidence>
<evidence type="ECO:0000256" key="1">
    <source>
        <dbReference type="ARBA" id="ARBA00005232"/>
    </source>
</evidence>
<dbReference type="KEGG" id="sla:SERLADRAFT_349250"/>
<dbReference type="Gene3D" id="3.30.559.70">
    <property type="entry name" value="Choline/Carnitine o-acyltransferase, domain 2"/>
    <property type="match status" value="1"/>
</dbReference>
<dbReference type="InterPro" id="IPR023213">
    <property type="entry name" value="CAT-like_dom_sf"/>
</dbReference>
<dbReference type="InterPro" id="IPR000542">
    <property type="entry name" value="Carn_acyl_trans"/>
</dbReference>
<dbReference type="PANTHER" id="PTHR22589:SF107">
    <property type="entry name" value="CHOLINE_CARNITINE ACYLTRANSFERASE DOMAIN-CONTAINING PROTEIN"/>
    <property type="match status" value="1"/>
</dbReference>
<comment type="similarity">
    <text evidence="1 5">Belongs to the carnitine/choline acetyltransferase family.</text>
</comment>
<name>F8NX08_SERL9</name>
<dbReference type="InterPro" id="IPR042231">
    <property type="entry name" value="Cho/carn_acyl_trans_2"/>
</dbReference>
<dbReference type="OrthoDB" id="240216at2759"/>
<dbReference type="Gene3D" id="3.30.559.10">
    <property type="entry name" value="Chloramphenicol acetyltransferase-like domain"/>
    <property type="match status" value="1"/>
</dbReference>
<dbReference type="RefSeq" id="XP_007318502.1">
    <property type="nucleotide sequence ID" value="XM_007318440.1"/>
</dbReference>
<protein>
    <recommendedName>
        <fullName evidence="6">Choline/carnitine acyltransferase domain-containing protein</fullName>
    </recommendedName>
</protein>
<dbReference type="SUPFAM" id="SSF52777">
    <property type="entry name" value="CoA-dependent acyltransferases"/>
    <property type="match status" value="2"/>
</dbReference>
<proteinExistence type="inferred from homology"/>
<gene>
    <name evidence="7" type="ORF">SERLADRAFT_349250</name>
</gene>
<keyword evidence="2 5" id="KW-0808">Transferase</keyword>
<dbReference type="Pfam" id="PF00755">
    <property type="entry name" value="Carn_acyltransf"/>
    <property type="match status" value="1"/>
</dbReference>
<dbReference type="Proteomes" id="UP000008064">
    <property type="component" value="Unassembled WGS sequence"/>
</dbReference>
<dbReference type="PROSITE" id="PS00440">
    <property type="entry name" value="ACYLTRANSF_C_2"/>
    <property type="match status" value="1"/>
</dbReference>
<evidence type="ECO:0000256" key="3">
    <source>
        <dbReference type="ARBA" id="ARBA00023315"/>
    </source>
</evidence>
<dbReference type="GeneID" id="18809204"/>
<dbReference type="InterPro" id="IPR039551">
    <property type="entry name" value="Cho/carn_acyl_trans"/>
</dbReference>
<organism>
    <name type="scientific">Serpula lacrymans var. lacrymans (strain S7.9)</name>
    <name type="common">Dry rot fungus</name>
    <dbReference type="NCBI Taxonomy" id="578457"/>
    <lineage>
        <taxon>Eukaryota</taxon>
        <taxon>Fungi</taxon>
        <taxon>Dikarya</taxon>
        <taxon>Basidiomycota</taxon>
        <taxon>Agaricomycotina</taxon>
        <taxon>Agaricomycetes</taxon>
        <taxon>Agaricomycetidae</taxon>
        <taxon>Boletales</taxon>
        <taxon>Coniophorineae</taxon>
        <taxon>Serpulaceae</taxon>
        <taxon>Serpula</taxon>
    </lineage>
</organism>
<evidence type="ECO:0000259" key="6">
    <source>
        <dbReference type="Pfam" id="PF00755"/>
    </source>
</evidence>
<sequence>MASSKPSSPRLPRLPVPDLRKTLDRYLKSLQPLLKEDEARGGLPFELSYKKRLEWAAEFEEGIGRTCQRRLLALDRTSPFNWLDDNFWMKKTYLEWRAPLLINSNWWLTFINDDLVPKNVLREQHLHTWVGVSPWQVRRAAWLLHRVLDFKDRLTTQELYPDTTRTGIWLRESTAKMFNISRIPQVHCDALSEVPQPYEPNARKIVIMVHDFCYAVEVYDSHNRQIPVDVIEQRLREVVNDVSNRIERGDVAVPVGVLTADERDTWAANYQRLVSLSSTNARTLATIQQSIMVLSLDHYTHNSDPSTPAALNSQAEMDSHLHNIRSSQNAHNRWFDKAFTLIVERNSRAGAMGEHSPCDALVPSIVAEYAVVEGIDEAMFSRTDPTSSTPIRQSGGWERLEWVVDQKIKDECLRAENRAKLLIDNSDDSAFWFTDYGADWIKDVAQLSPDAYVQMVLQLAWYKSRGEFTATYETVLTRIFQHGRTETIRTLSSDSRNFVLAMADTSSSSTMRQALLRRAVQTHTALTREAATGRGIDRHLLGLHLVLDQTKGEKCELFDDELFQRSQTWKLSTSGLSAGHQFRGTGFGAPYEDGYGINYLIGPGMVKFCVESKYSSPVTSTAGFKKVIIDSLRDMRTVCSVALEHPFSTALL</sequence>
<evidence type="ECO:0000313" key="7">
    <source>
        <dbReference type="EMBL" id="EGO24483.1"/>
    </source>
</evidence>
<accession>F8NX08</accession>
<dbReference type="GO" id="GO:0016746">
    <property type="term" value="F:acyltransferase activity"/>
    <property type="evidence" value="ECO:0007669"/>
    <property type="project" value="UniProtKB-KW"/>
</dbReference>
<dbReference type="HOGENOM" id="CLU_013513_5_0_1"/>
<feature type="domain" description="Choline/carnitine acyltransferase" evidence="6">
    <location>
        <begin position="14"/>
        <end position="628"/>
    </location>
</feature>
<keyword evidence="3 5" id="KW-0012">Acyltransferase</keyword>
<evidence type="ECO:0000256" key="2">
    <source>
        <dbReference type="ARBA" id="ARBA00022679"/>
    </source>
</evidence>